<dbReference type="EMBL" id="ML991803">
    <property type="protein sequence ID" value="KAF2233789.1"/>
    <property type="molecule type" value="Genomic_DNA"/>
</dbReference>
<protein>
    <submittedName>
        <fullName evidence="3">Uncharacterized protein</fullName>
    </submittedName>
</protein>
<feature type="signal peptide" evidence="2">
    <location>
        <begin position="1"/>
        <end position="23"/>
    </location>
</feature>
<dbReference type="AlphaFoldDB" id="A0A6A6H7D6"/>
<feature type="compositionally biased region" description="Polar residues" evidence="1">
    <location>
        <begin position="332"/>
        <end position="343"/>
    </location>
</feature>
<reference evidence="3" key="1">
    <citation type="journal article" date="2020" name="Stud. Mycol.">
        <title>101 Dothideomycetes genomes: a test case for predicting lifestyles and emergence of pathogens.</title>
        <authorList>
            <person name="Haridas S."/>
            <person name="Albert R."/>
            <person name="Binder M."/>
            <person name="Bloem J."/>
            <person name="Labutti K."/>
            <person name="Salamov A."/>
            <person name="Andreopoulos B."/>
            <person name="Baker S."/>
            <person name="Barry K."/>
            <person name="Bills G."/>
            <person name="Bluhm B."/>
            <person name="Cannon C."/>
            <person name="Castanera R."/>
            <person name="Culley D."/>
            <person name="Daum C."/>
            <person name="Ezra D."/>
            <person name="Gonzalez J."/>
            <person name="Henrissat B."/>
            <person name="Kuo A."/>
            <person name="Liang C."/>
            <person name="Lipzen A."/>
            <person name="Lutzoni F."/>
            <person name="Magnuson J."/>
            <person name="Mondo S."/>
            <person name="Nolan M."/>
            <person name="Ohm R."/>
            <person name="Pangilinan J."/>
            <person name="Park H.-J."/>
            <person name="Ramirez L."/>
            <person name="Alfaro M."/>
            <person name="Sun H."/>
            <person name="Tritt A."/>
            <person name="Yoshinaga Y."/>
            <person name="Zwiers L.-H."/>
            <person name="Turgeon B."/>
            <person name="Goodwin S."/>
            <person name="Spatafora J."/>
            <person name="Crous P."/>
            <person name="Grigoriev I."/>
        </authorList>
    </citation>
    <scope>NUCLEOTIDE SEQUENCE</scope>
    <source>
        <strain evidence="3">Tuck. ex Michener</strain>
    </source>
</reference>
<feature type="compositionally biased region" description="Low complexity" evidence="1">
    <location>
        <begin position="102"/>
        <end position="113"/>
    </location>
</feature>
<evidence type="ECO:0000256" key="1">
    <source>
        <dbReference type="SAM" id="MobiDB-lite"/>
    </source>
</evidence>
<organism evidence="3 4">
    <name type="scientific">Viridothelium virens</name>
    <name type="common">Speckled blister lichen</name>
    <name type="synonym">Trypethelium virens</name>
    <dbReference type="NCBI Taxonomy" id="1048519"/>
    <lineage>
        <taxon>Eukaryota</taxon>
        <taxon>Fungi</taxon>
        <taxon>Dikarya</taxon>
        <taxon>Ascomycota</taxon>
        <taxon>Pezizomycotina</taxon>
        <taxon>Dothideomycetes</taxon>
        <taxon>Dothideomycetes incertae sedis</taxon>
        <taxon>Trypetheliales</taxon>
        <taxon>Trypetheliaceae</taxon>
        <taxon>Viridothelium</taxon>
    </lineage>
</organism>
<keyword evidence="4" id="KW-1185">Reference proteome</keyword>
<feature type="region of interest" description="Disordered" evidence="1">
    <location>
        <begin position="324"/>
        <end position="343"/>
    </location>
</feature>
<dbReference type="Proteomes" id="UP000800092">
    <property type="component" value="Unassembled WGS sequence"/>
</dbReference>
<feature type="compositionally biased region" description="Polar residues" evidence="1">
    <location>
        <begin position="114"/>
        <end position="148"/>
    </location>
</feature>
<sequence>MTMFLSAILTIVVFALQRNAIEAANGAAKMSTQTGFSTVILRNTEEETSKSQDTWKADRPEDISSPSLMSLVSPISAAPFNMYRTSAGDKFAPPVTKRQMPSTAATTSTSLSSGLPQNSSGTLLVTTAPSANPPSRSQGMPSTRLSSSANATSAIGMLAASRSMLGAVPSTTDFPEIPLPTTTTNALSIFSILIPWLPHNSITPVLAEIPTTISGRLITFLSPTISTIGKSMATNTSSVASNTSVASTSYVPVPLTEGNPTGTIFPRTTFVTTPTTSVSTPIQTQTTNSVSISTAVLTGSNGVYTVTPFTTTNGGGIFTTVTPQWLPPGDQPQLQSIPSSELR</sequence>
<name>A0A6A6H7D6_VIRVR</name>
<evidence type="ECO:0000313" key="4">
    <source>
        <dbReference type="Proteomes" id="UP000800092"/>
    </source>
</evidence>
<accession>A0A6A6H7D6</accession>
<evidence type="ECO:0000256" key="2">
    <source>
        <dbReference type="SAM" id="SignalP"/>
    </source>
</evidence>
<evidence type="ECO:0000313" key="3">
    <source>
        <dbReference type="EMBL" id="KAF2233789.1"/>
    </source>
</evidence>
<proteinExistence type="predicted"/>
<gene>
    <name evidence="3" type="ORF">EV356DRAFT_502993</name>
</gene>
<feature type="region of interest" description="Disordered" evidence="1">
    <location>
        <begin position="91"/>
        <end position="148"/>
    </location>
</feature>
<feature type="chain" id="PRO_5025446240" evidence="2">
    <location>
        <begin position="24"/>
        <end position="343"/>
    </location>
</feature>
<keyword evidence="2" id="KW-0732">Signal</keyword>